<evidence type="ECO:0000256" key="3">
    <source>
        <dbReference type="ARBA" id="ARBA00012972"/>
    </source>
</evidence>
<dbReference type="InterPro" id="IPR036969">
    <property type="entry name" value="Citrate_synthase_sf"/>
</dbReference>
<gene>
    <name evidence="6" type="ORF">SAMN05216283_11512</name>
</gene>
<dbReference type="PROSITE" id="PS00480">
    <property type="entry name" value="CITRATE_SYNTHASE"/>
    <property type="match status" value="1"/>
</dbReference>
<keyword evidence="4 5" id="KW-0808">Transferase</keyword>
<dbReference type="Proteomes" id="UP000198964">
    <property type="component" value="Unassembled WGS sequence"/>
</dbReference>
<dbReference type="GO" id="GO:0005975">
    <property type="term" value="P:carbohydrate metabolic process"/>
    <property type="evidence" value="ECO:0007669"/>
    <property type="project" value="TreeGrafter"/>
</dbReference>
<dbReference type="Gene3D" id="1.10.230.10">
    <property type="entry name" value="Cytochrome P450-Terp, domain 2"/>
    <property type="match status" value="1"/>
</dbReference>
<dbReference type="NCBIfam" id="NF007128">
    <property type="entry name" value="PRK09569.1"/>
    <property type="match status" value="1"/>
</dbReference>
<dbReference type="RefSeq" id="WP_093921449.1">
    <property type="nucleotide sequence ID" value="NZ_FONW01000015.1"/>
</dbReference>
<name>A0A1I2L830_9BACT</name>
<organism evidence="6 7">
    <name type="scientific">Sunxiuqinia elliptica</name>
    <dbReference type="NCBI Taxonomy" id="655355"/>
    <lineage>
        <taxon>Bacteria</taxon>
        <taxon>Pseudomonadati</taxon>
        <taxon>Bacteroidota</taxon>
        <taxon>Bacteroidia</taxon>
        <taxon>Marinilabiliales</taxon>
        <taxon>Prolixibacteraceae</taxon>
        <taxon>Sunxiuqinia</taxon>
    </lineage>
</organism>
<dbReference type="UniPathway" id="UPA00223"/>
<reference evidence="6 7" key="1">
    <citation type="submission" date="2016-10" db="EMBL/GenBank/DDBJ databases">
        <authorList>
            <person name="de Groot N.N."/>
        </authorList>
    </citation>
    <scope>NUCLEOTIDE SEQUENCE [LARGE SCALE GENOMIC DNA]</scope>
    <source>
        <strain evidence="6 7">CGMCC 1.9156</strain>
    </source>
</reference>
<comment type="similarity">
    <text evidence="2 5">Belongs to the citrate synthase family.</text>
</comment>
<dbReference type="SUPFAM" id="SSF48256">
    <property type="entry name" value="Citrate synthase"/>
    <property type="match status" value="1"/>
</dbReference>
<proteinExistence type="inferred from homology"/>
<evidence type="ECO:0000313" key="7">
    <source>
        <dbReference type="Proteomes" id="UP000198964"/>
    </source>
</evidence>
<dbReference type="PANTHER" id="PTHR11739:SF8">
    <property type="entry name" value="CITRATE SYNTHASE, MITOCHONDRIAL"/>
    <property type="match status" value="1"/>
</dbReference>
<keyword evidence="7" id="KW-1185">Reference proteome</keyword>
<dbReference type="STRING" id="655355.SAMN05216283_11512"/>
<dbReference type="InterPro" id="IPR019810">
    <property type="entry name" value="Citrate_synthase_AS"/>
</dbReference>
<evidence type="ECO:0000313" key="6">
    <source>
        <dbReference type="EMBL" id="SFF75103.1"/>
    </source>
</evidence>
<dbReference type="Pfam" id="PF00285">
    <property type="entry name" value="Citrate_synt"/>
    <property type="match status" value="1"/>
</dbReference>
<protein>
    <recommendedName>
        <fullName evidence="3">citrate synthase (unknown stereospecificity)</fullName>
        <ecNumber evidence="3">2.3.3.16</ecNumber>
    </recommendedName>
</protein>
<dbReference type="PANTHER" id="PTHR11739">
    <property type="entry name" value="CITRATE SYNTHASE"/>
    <property type="match status" value="1"/>
</dbReference>
<dbReference type="InterPro" id="IPR002020">
    <property type="entry name" value="Citrate_synthase"/>
</dbReference>
<dbReference type="AlphaFoldDB" id="A0A1I2L830"/>
<dbReference type="GO" id="GO:0006099">
    <property type="term" value="P:tricarboxylic acid cycle"/>
    <property type="evidence" value="ECO:0007669"/>
    <property type="project" value="UniProtKB-UniPathway"/>
</dbReference>
<accession>A0A1I2L830</accession>
<dbReference type="GO" id="GO:0036440">
    <property type="term" value="F:citrate synthase activity"/>
    <property type="evidence" value="ECO:0007669"/>
    <property type="project" value="UniProtKB-EC"/>
</dbReference>
<evidence type="ECO:0000256" key="1">
    <source>
        <dbReference type="ARBA" id="ARBA00004751"/>
    </source>
</evidence>
<dbReference type="EC" id="2.3.3.16" evidence="3"/>
<evidence type="ECO:0000256" key="2">
    <source>
        <dbReference type="ARBA" id="ARBA00010566"/>
    </source>
</evidence>
<comment type="pathway">
    <text evidence="1">Carbohydrate metabolism; tricarboxylic acid cycle; isocitrate from oxaloacetate: step 1/2.</text>
</comment>
<sequence>MKLLKAKIEQRISSLCQEITEIYAKHTQQPIDTITIKHVLGGMRGMKAMVCNTSYVDPYDGLFISGYSVPQFEDKTPEEIFFLLCTGTFPSLEEQEELHQELQQRSEVPSYIWNLLRSMPSTTHPMTLFSMGILAMEELSVFKQKYLEGAPKSDYWKYSLEDALNLIAKLPALAAGVYKILFMNGELANNKLNLDLAGKFTHLLGVNNKDASFTNLMRLYLVLHCDHEGGNVSAFTARVVNSALSNLYYAASAGLNGLAGPLHGLANQTCLHFINSIHEQIGLDASLNDISSFVQTKLDSGQVIPGYGHAVLRETDPRFTSFMKFGDTYCSDSPYFKTVKKLYAVTPHILEKFKGGKISNPWPNVDAISGSLLYHYGITHFDFYTVLFGFSRILGFCAQNIMARGLNQPIIRPKSITNEQLKELVNK</sequence>
<dbReference type="Gene3D" id="1.10.580.10">
    <property type="entry name" value="Citrate Synthase, domain 1"/>
    <property type="match status" value="1"/>
</dbReference>
<dbReference type="InterPro" id="IPR016143">
    <property type="entry name" value="Citrate_synth-like_sm_a-sub"/>
</dbReference>
<dbReference type="EMBL" id="FONW01000015">
    <property type="protein sequence ID" value="SFF75103.1"/>
    <property type="molecule type" value="Genomic_DNA"/>
</dbReference>
<evidence type="ECO:0000256" key="4">
    <source>
        <dbReference type="ARBA" id="ARBA00022679"/>
    </source>
</evidence>
<dbReference type="PRINTS" id="PR00143">
    <property type="entry name" value="CITRTSNTHASE"/>
</dbReference>
<dbReference type="InterPro" id="IPR016142">
    <property type="entry name" value="Citrate_synth-like_lrg_a-sub"/>
</dbReference>
<evidence type="ECO:0000256" key="5">
    <source>
        <dbReference type="RuleBase" id="RU003406"/>
    </source>
</evidence>